<dbReference type="OrthoDB" id="123207at2759"/>
<organism evidence="3 5">
    <name type="scientific">Didymodactylos carnosus</name>
    <dbReference type="NCBI Taxonomy" id="1234261"/>
    <lineage>
        <taxon>Eukaryota</taxon>
        <taxon>Metazoa</taxon>
        <taxon>Spiralia</taxon>
        <taxon>Gnathifera</taxon>
        <taxon>Rotifera</taxon>
        <taxon>Eurotatoria</taxon>
        <taxon>Bdelloidea</taxon>
        <taxon>Philodinida</taxon>
        <taxon>Philodinidae</taxon>
        <taxon>Didymodactylos</taxon>
    </lineage>
</organism>
<protein>
    <recommendedName>
        <fullName evidence="2">PiggyBac transposable element-derived protein domain-containing protein</fullName>
    </recommendedName>
</protein>
<feature type="region of interest" description="Disordered" evidence="1">
    <location>
        <begin position="26"/>
        <end position="52"/>
    </location>
</feature>
<accession>A0A814YEN6</accession>
<dbReference type="AlphaFoldDB" id="A0A814YEN6"/>
<dbReference type="InterPro" id="IPR029526">
    <property type="entry name" value="PGBD"/>
</dbReference>
<evidence type="ECO:0000256" key="1">
    <source>
        <dbReference type="SAM" id="MobiDB-lite"/>
    </source>
</evidence>
<evidence type="ECO:0000259" key="2">
    <source>
        <dbReference type="Pfam" id="PF13843"/>
    </source>
</evidence>
<gene>
    <name evidence="3" type="ORF">GPM918_LOCUS25047</name>
    <name evidence="4" type="ORF">SRO942_LOCUS25053</name>
</gene>
<dbReference type="Proteomes" id="UP000681722">
    <property type="component" value="Unassembled WGS sequence"/>
</dbReference>
<dbReference type="Proteomes" id="UP000663829">
    <property type="component" value="Unassembled WGS sequence"/>
</dbReference>
<dbReference type="EMBL" id="CAJNOQ010009569">
    <property type="protein sequence ID" value="CAF1228475.1"/>
    <property type="molecule type" value="Genomic_DNA"/>
</dbReference>
<feature type="domain" description="PiggyBac transposable element-derived protein" evidence="2">
    <location>
        <begin position="101"/>
        <end position="451"/>
    </location>
</feature>
<feature type="region of interest" description="Disordered" evidence="1">
    <location>
        <begin position="499"/>
        <end position="519"/>
    </location>
</feature>
<feature type="compositionally biased region" description="Polar residues" evidence="1">
    <location>
        <begin position="251"/>
        <end position="263"/>
    </location>
</feature>
<feature type="region of interest" description="Disordered" evidence="1">
    <location>
        <begin position="251"/>
        <end position="271"/>
    </location>
</feature>
<keyword evidence="5" id="KW-1185">Reference proteome</keyword>
<feature type="compositionally biased region" description="Polar residues" evidence="1">
    <location>
        <begin position="499"/>
        <end position="514"/>
    </location>
</feature>
<reference evidence="3" key="1">
    <citation type="submission" date="2021-02" db="EMBL/GenBank/DDBJ databases">
        <authorList>
            <person name="Nowell W R."/>
        </authorList>
    </citation>
    <scope>NUCLEOTIDE SEQUENCE</scope>
</reference>
<sequence length="585" mass="67743">MPKAENIQKRKKVKECQYKRQIPASLSKRSTCAQEDEKNDGTDVSDSVDTDSDDTDIDMSAFDRHKIRWSKKTKFEPYLPIFDGEFTLKDDINLPKYRSLYDFFNLFLTTEIVDYIVGQSNLYRTQQNFKREPMTHLDLYRLIGFLFYASLIKLPSKPDYWSAAYGCETVIKNITRNWVEELLRSLHFGDNTLRTNLDDKIQPLIVLFNDRCGSMVNQEQCISIDEQMVGYKGANACTLVVQPVASSHTTASYSHQTRSTHQNNENDEKSVERCDDIKRYGKSGMVVLDLLEGVPKGSHVFVDNYFASTALLHQMTTLGYGLTCTLKSSRIGNCPIESEKSMKKHSRGYYDYLVSNDKNMILVAWQDNRRVLMGSNFVGVEPVIQLSRWNKQKHKKTNVDAPQIVNIYNQHMGGVDTVDMLCALHPIPFRSKKWYMRIAWRIFDLMVINAWVLWKHVTPNDERTSRSSRLFSFKMAIANLMLQEPTAIERRISKALAWQHSSSESDNDGNNFSQPKRKKRESALNVSIISRFDGLEHWPQLQQNVRLRCKNEACKLKTNVFCSKCKVHLCLNVTRNCFKEYHSKK</sequence>
<dbReference type="Pfam" id="PF13843">
    <property type="entry name" value="DDE_Tnp_1_7"/>
    <property type="match status" value="1"/>
</dbReference>
<name>A0A814YEN6_9BILA</name>
<dbReference type="PANTHER" id="PTHR47272">
    <property type="entry name" value="DDE_TNP_1_7 DOMAIN-CONTAINING PROTEIN"/>
    <property type="match status" value="1"/>
</dbReference>
<dbReference type="EMBL" id="CAJOBC010009574">
    <property type="protein sequence ID" value="CAF3991236.1"/>
    <property type="molecule type" value="Genomic_DNA"/>
</dbReference>
<evidence type="ECO:0000313" key="5">
    <source>
        <dbReference type="Proteomes" id="UP000663829"/>
    </source>
</evidence>
<comment type="caution">
    <text evidence="3">The sequence shown here is derived from an EMBL/GenBank/DDBJ whole genome shotgun (WGS) entry which is preliminary data.</text>
</comment>
<dbReference type="PANTHER" id="PTHR47272:SF1">
    <property type="entry name" value="PIGGYBAC TRANSPOSABLE ELEMENT-DERIVED PROTEIN 3-LIKE"/>
    <property type="match status" value="1"/>
</dbReference>
<evidence type="ECO:0000313" key="3">
    <source>
        <dbReference type="EMBL" id="CAF1228475.1"/>
    </source>
</evidence>
<evidence type="ECO:0000313" key="4">
    <source>
        <dbReference type="EMBL" id="CAF3991236.1"/>
    </source>
</evidence>
<proteinExistence type="predicted"/>